<dbReference type="RefSeq" id="WP_054357871.1">
    <property type="nucleotide sequence ID" value="NZ_LJYW01000001.1"/>
</dbReference>
<protein>
    <recommendedName>
        <fullName evidence="4">Methyltransferase type 11 domain-containing protein</fullName>
    </recommendedName>
</protein>
<name>A0A0P6W1P3_9HYPH</name>
<evidence type="ECO:0000259" key="4">
    <source>
        <dbReference type="Pfam" id="PF08241"/>
    </source>
</evidence>
<dbReference type="PANTHER" id="PTHR43464:SF19">
    <property type="entry name" value="UBIQUINONE BIOSYNTHESIS O-METHYLTRANSFERASE, MITOCHONDRIAL"/>
    <property type="match status" value="1"/>
</dbReference>
<reference evidence="5 6" key="2">
    <citation type="submission" date="2015-10" db="EMBL/GenBank/DDBJ databases">
        <title>Draft Genome Sequence of Prosthecomicrobium hirschii ATCC 27832.</title>
        <authorList>
            <person name="Daniel J."/>
            <person name="Givan S.A."/>
            <person name="Brun Y.V."/>
            <person name="Brown P.J."/>
        </authorList>
    </citation>
    <scope>NUCLEOTIDE SEQUENCE [LARGE SCALE GENOMIC DNA]</scope>
    <source>
        <strain evidence="5 6">16</strain>
    </source>
</reference>
<proteinExistence type="predicted"/>
<feature type="domain" description="Methyltransferase type 11" evidence="4">
    <location>
        <begin position="77"/>
        <end position="174"/>
    </location>
</feature>
<dbReference type="InterPro" id="IPR029063">
    <property type="entry name" value="SAM-dependent_MTases_sf"/>
</dbReference>
<dbReference type="PANTHER" id="PTHR43464">
    <property type="entry name" value="METHYLTRANSFERASE"/>
    <property type="match status" value="1"/>
</dbReference>
<keyword evidence="3" id="KW-0949">S-adenosyl-L-methionine</keyword>
<dbReference type="GO" id="GO:0032259">
    <property type="term" value="P:methylation"/>
    <property type="evidence" value="ECO:0007669"/>
    <property type="project" value="UniProtKB-KW"/>
</dbReference>
<dbReference type="Proteomes" id="UP000048984">
    <property type="component" value="Unassembled WGS sequence"/>
</dbReference>
<comment type="caution">
    <text evidence="5">The sequence shown here is derived from an EMBL/GenBank/DDBJ whole genome shotgun (WGS) entry which is preliminary data.</text>
</comment>
<evidence type="ECO:0000313" key="6">
    <source>
        <dbReference type="Proteomes" id="UP000048984"/>
    </source>
</evidence>
<gene>
    <name evidence="5" type="ORF">ABB55_05250</name>
</gene>
<dbReference type="InterPro" id="IPR013216">
    <property type="entry name" value="Methyltransf_11"/>
</dbReference>
<organism evidence="5 6">
    <name type="scientific">Prosthecodimorpha hirschii</name>
    <dbReference type="NCBI Taxonomy" id="665126"/>
    <lineage>
        <taxon>Bacteria</taxon>
        <taxon>Pseudomonadati</taxon>
        <taxon>Pseudomonadota</taxon>
        <taxon>Alphaproteobacteria</taxon>
        <taxon>Hyphomicrobiales</taxon>
        <taxon>Ancalomicrobiaceae</taxon>
        <taxon>Prosthecodimorpha</taxon>
    </lineage>
</organism>
<keyword evidence="6" id="KW-1185">Reference proteome</keyword>
<dbReference type="CDD" id="cd02440">
    <property type="entry name" value="AdoMet_MTases"/>
    <property type="match status" value="1"/>
</dbReference>
<dbReference type="AlphaFoldDB" id="A0A0P6W1P3"/>
<dbReference type="Gene3D" id="3.40.50.150">
    <property type="entry name" value="Vaccinia Virus protein VP39"/>
    <property type="match status" value="1"/>
</dbReference>
<dbReference type="SUPFAM" id="SSF53335">
    <property type="entry name" value="S-adenosyl-L-methionine-dependent methyltransferases"/>
    <property type="match status" value="1"/>
</dbReference>
<dbReference type="STRING" id="665126.ABB55_05250"/>
<accession>A0A0P6W1P3</accession>
<reference evidence="5 6" key="1">
    <citation type="submission" date="2015-09" db="EMBL/GenBank/DDBJ databases">
        <authorList>
            <person name="Jackson K.R."/>
            <person name="Lunt B.L."/>
            <person name="Fisher J.N.B."/>
            <person name="Gardner A.V."/>
            <person name="Bailey M.E."/>
            <person name="Deus L.M."/>
            <person name="Earl A.S."/>
            <person name="Gibby P.D."/>
            <person name="Hartmann K.A."/>
            <person name="Liu J.E."/>
            <person name="Manci A.M."/>
            <person name="Nielsen D.A."/>
            <person name="Solomon M.B."/>
            <person name="Breakwell D.P."/>
            <person name="Burnett S.H."/>
            <person name="Grose J.H."/>
        </authorList>
    </citation>
    <scope>NUCLEOTIDE SEQUENCE [LARGE SCALE GENOMIC DNA]</scope>
    <source>
        <strain evidence="5 6">16</strain>
    </source>
</reference>
<evidence type="ECO:0000313" key="5">
    <source>
        <dbReference type="EMBL" id="KPL51708.1"/>
    </source>
</evidence>
<evidence type="ECO:0000256" key="3">
    <source>
        <dbReference type="ARBA" id="ARBA00022691"/>
    </source>
</evidence>
<keyword evidence="2" id="KW-0808">Transferase</keyword>
<dbReference type="EMBL" id="LJYW01000001">
    <property type="protein sequence ID" value="KPL51708.1"/>
    <property type="molecule type" value="Genomic_DNA"/>
</dbReference>
<sequence>MVGVQPLSDTAIGRVQDFYRVQGGREAWPWRHWNAQPTVARAINRRISGSPRRSLHEVLGEVLPDLGLSLPAARAVSLGCGRGGQDRSLFRHGIVKTLVGYDLSPDSIEAAAGWARAAGIEGFDYRLGDLNSLDLDEGAYDLVVATMSLHHAAELERLYDVAARALRPGGLMVIDEYAGPSRFRWTEAQMRAVNGLLTILSPAMRTTPDGILKPLIEHQPEAFFEAVDPSEAIRSGEVLACLEARFDVLWRRPYGGTILHPMLHDIACNFREGDLFAETFLGAAIALEDTMMATGELQSDFVALVARPK</sequence>
<dbReference type="GO" id="GO:0008757">
    <property type="term" value="F:S-adenosylmethionine-dependent methyltransferase activity"/>
    <property type="evidence" value="ECO:0007669"/>
    <property type="project" value="InterPro"/>
</dbReference>
<evidence type="ECO:0000256" key="2">
    <source>
        <dbReference type="ARBA" id="ARBA00022679"/>
    </source>
</evidence>
<keyword evidence="1" id="KW-0489">Methyltransferase</keyword>
<evidence type="ECO:0000256" key="1">
    <source>
        <dbReference type="ARBA" id="ARBA00022603"/>
    </source>
</evidence>
<dbReference type="Pfam" id="PF08241">
    <property type="entry name" value="Methyltransf_11"/>
    <property type="match status" value="1"/>
</dbReference>